<keyword evidence="7" id="KW-0678">Repressor</keyword>
<feature type="domain" description="C2H2-type" evidence="28">
    <location>
        <begin position="210"/>
        <end position="239"/>
    </location>
</feature>
<evidence type="ECO:0000256" key="9">
    <source>
        <dbReference type="ARBA" id="ARBA00022618"/>
    </source>
</evidence>
<protein>
    <recommendedName>
        <fullName evidence="22">Transcription factor E4F1</fullName>
        <ecNumber evidence="5">2.3.2.27</ecNumber>
    </recommendedName>
    <alternativeName>
        <fullName evidence="23">Putative E3 ubiquitin-protein ligase E4F1</fullName>
    </alternativeName>
    <alternativeName>
        <fullName evidence="25">RING-type E3 ubiquitin transferase E4F1</fullName>
    </alternativeName>
    <alternativeName>
        <fullName evidence="24">Transcription factor E4F</fullName>
    </alternativeName>
</protein>
<evidence type="ECO:0000256" key="15">
    <source>
        <dbReference type="ARBA" id="ARBA00022786"/>
    </source>
</evidence>
<keyword evidence="9" id="KW-0132">Cell division</keyword>
<dbReference type="Pfam" id="PF18414">
    <property type="entry name" value="zf_C2H2_10"/>
    <property type="match status" value="1"/>
</dbReference>
<evidence type="ECO:0000256" key="10">
    <source>
        <dbReference type="ARBA" id="ARBA00022679"/>
    </source>
</evidence>
<evidence type="ECO:0000256" key="26">
    <source>
        <dbReference type="PROSITE-ProRule" id="PRU00042"/>
    </source>
</evidence>
<evidence type="ECO:0000256" key="18">
    <source>
        <dbReference type="ARBA" id="ARBA00023125"/>
    </source>
</evidence>
<dbReference type="AlphaFoldDB" id="A0AAV7LWS0"/>
<dbReference type="FunFam" id="3.30.160.60:FF:000702">
    <property type="entry name" value="Transcription factor E4F1 isoform 1"/>
    <property type="match status" value="1"/>
</dbReference>
<feature type="domain" description="C2H2-type" evidence="28">
    <location>
        <begin position="463"/>
        <end position="490"/>
    </location>
</feature>
<dbReference type="GO" id="GO:0008270">
    <property type="term" value="F:zinc ion binding"/>
    <property type="evidence" value="ECO:0007669"/>
    <property type="project" value="UniProtKB-KW"/>
</dbReference>
<comment type="catalytic activity">
    <reaction evidence="1">
        <text>S-ubiquitinyl-[E2 ubiquitin-conjugating enzyme]-L-cysteine + [acceptor protein]-L-lysine = [E2 ubiquitin-conjugating enzyme]-L-cysteine + N(6)-ubiquitinyl-[acceptor protein]-L-lysine.</text>
        <dbReference type="EC" id="2.3.2.27"/>
    </reaction>
</comment>
<accession>A0AAV7LWS0</accession>
<organism evidence="29 30">
    <name type="scientific">Pleurodeles waltl</name>
    <name type="common">Iberian ribbed newt</name>
    <dbReference type="NCBI Taxonomy" id="8319"/>
    <lineage>
        <taxon>Eukaryota</taxon>
        <taxon>Metazoa</taxon>
        <taxon>Chordata</taxon>
        <taxon>Craniata</taxon>
        <taxon>Vertebrata</taxon>
        <taxon>Euteleostomi</taxon>
        <taxon>Amphibia</taxon>
        <taxon>Batrachia</taxon>
        <taxon>Caudata</taxon>
        <taxon>Salamandroidea</taxon>
        <taxon>Salamandridae</taxon>
        <taxon>Pleurodelinae</taxon>
        <taxon>Pleurodeles</taxon>
    </lineage>
</organism>
<dbReference type="FunFam" id="3.30.160.60:FF:000086">
    <property type="entry name" value="transcription factor E4F1 isoform X1"/>
    <property type="match status" value="1"/>
</dbReference>
<evidence type="ECO:0000313" key="30">
    <source>
        <dbReference type="Proteomes" id="UP001066276"/>
    </source>
</evidence>
<dbReference type="GO" id="GO:0061630">
    <property type="term" value="F:ubiquitin protein ligase activity"/>
    <property type="evidence" value="ECO:0007669"/>
    <property type="project" value="UniProtKB-EC"/>
</dbReference>
<dbReference type="EMBL" id="JANPWB010000014">
    <property type="protein sequence ID" value="KAJ1095991.1"/>
    <property type="molecule type" value="Genomic_DNA"/>
</dbReference>
<dbReference type="GO" id="GO:0045944">
    <property type="term" value="P:positive regulation of transcription by RNA polymerase II"/>
    <property type="evidence" value="ECO:0007669"/>
    <property type="project" value="UniProtKB-ARBA"/>
</dbReference>
<evidence type="ECO:0000256" key="16">
    <source>
        <dbReference type="ARBA" id="ARBA00022833"/>
    </source>
</evidence>
<evidence type="ECO:0000313" key="29">
    <source>
        <dbReference type="EMBL" id="KAJ1095991.1"/>
    </source>
</evidence>
<dbReference type="GO" id="GO:0051301">
    <property type="term" value="P:cell division"/>
    <property type="evidence" value="ECO:0007669"/>
    <property type="project" value="UniProtKB-KW"/>
</dbReference>
<evidence type="ECO:0000256" key="8">
    <source>
        <dbReference type="ARBA" id="ARBA00022604"/>
    </source>
</evidence>
<keyword evidence="14" id="KW-0498">Mitosis</keyword>
<dbReference type="InterPro" id="IPR013087">
    <property type="entry name" value="Znf_C2H2_type"/>
</dbReference>
<evidence type="ECO:0000256" key="7">
    <source>
        <dbReference type="ARBA" id="ARBA00022491"/>
    </source>
</evidence>
<reference evidence="29" key="1">
    <citation type="journal article" date="2022" name="bioRxiv">
        <title>Sequencing and chromosome-scale assembly of the giantPleurodeles waltlgenome.</title>
        <authorList>
            <person name="Brown T."/>
            <person name="Elewa A."/>
            <person name="Iarovenko S."/>
            <person name="Subramanian E."/>
            <person name="Araus A.J."/>
            <person name="Petzold A."/>
            <person name="Susuki M."/>
            <person name="Suzuki K.-i.T."/>
            <person name="Hayashi T."/>
            <person name="Toyoda A."/>
            <person name="Oliveira C."/>
            <person name="Osipova E."/>
            <person name="Leigh N.D."/>
            <person name="Simon A."/>
            <person name="Yun M.H."/>
        </authorList>
    </citation>
    <scope>NUCLEOTIDE SEQUENCE</scope>
    <source>
        <strain evidence="29">20211129_DDA</strain>
        <tissue evidence="29">Liver</tissue>
    </source>
</reference>
<evidence type="ECO:0000256" key="6">
    <source>
        <dbReference type="ARBA" id="ARBA00022490"/>
    </source>
</evidence>
<keyword evidence="10" id="KW-0808">Transferase</keyword>
<proteinExistence type="predicted"/>
<feature type="domain" description="C2H2-type" evidence="28">
    <location>
        <begin position="407"/>
        <end position="434"/>
    </location>
</feature>
<evidence type="ECO:0000256" key="5">
    <source>
        <dbReference type="ARBA" id="ARBA00012483"/>
    </source>
</evidence>
<dbReference type="PANTHER" id="PTHR24394">
    <property type="entry name" value="ZINC FINGER PROTEIN"/>
    <property type="match status" value="1"/>
</dbReference>
<keyword evidence="8" id="KW-0341">Growth regulation</keyword>
<keyword evidence="11" id="KW-0479">Metal-binding</keyword>
<evidence type="ECO:0000256" key="2">
    <source>
        <dbReference type="ARBA" id="ARBA00004496"/>
    </source>
</evidence>
<evidence type="ECO:0000256" key="20">
    <source>
        <dbReference type="ARBA" id="ARBA00023242"/>
    </source>
</evidence>
<feature type="domain" description="C2H2-type" evidence="28">
    <location>
        <begin position="182"/>
        <end position="209"/>
    </location>
</feature>
<keyword evidence="20" id="KW-0539">Nucleus</keyword>
<evidence type="ECO:0000256" key="25">
    <source>
        <dbReference type="ARBA" id="ARBA00083844"/>
    </source>
</evidence>
<comment type="pathway">
    <text evidence="4">Protein modification; protein ubiquitination.</text>
</comment>
<dbReference type="FunFam" id="3.30.160.60:FF:000870">
    <property type="entry name" value="zinc finger protein 197 isoform X1"/>
    <property type="match status" value="1"/>
</dbReference>
<dbReference type="InterPro" id="IPR036236">
    <property type="entry name" value="Znf_C2H2_sf"/>
</dbReference>
<evidence type="ECO:0000256" key="19">
    <source>
        <dbReference type="ARBA" id="ARBA00023163"/>
    </source>
</evidence>
<evidence type="ECO:0000256" key="17">
    <source>
        <dbReference type="ARBA" id="ARBA00023015"/>
    </source>
</evidence>
<comment type="subcellular location">
    <subcellularLocation>
        <location evidence="2">Cytoplasm</location>
    </subcellularLocation>
    <subcellularLocation>
        <location evidence="3">Nucleus</location>
        <location evidence="3">Nucleoplasm</location>
    </subcellularLocation>
</comment>
<evidence type="ECO:0000256" key="27">
    <source>
        <dbReference type="SAM" id="MobiDB-lite"/>
    </source>
</evidence>
<dbReference type="PROSITE" id="PS00028">
    <property type="entry name" value="ZINC_FINGER_C2H2_1"/>
    <property type="match status" value="7"/>
</dbReference>
<sequence length="728" mass="80972">MSGAESGLTAAVGTDAYLSLRAARSAEDEDDVHKCGRCQVEFTSLDDFVQHKVQKSCQRAQEDTSQDTTAVHQEEVPSVEESITVAHILLEASSLSEVIRNVAEFGCRTTDEGISSQEHVFEVQVEDSNDGEDGAEDEADIKTKKLVLNEDGRYVCEVCRKTFKTSSILKAHLITHSSKKNFECTSCGEAFRTKGSLIRHNRRHTDERPYVCKKCNKSFRESGALTRHLKSLTPCTEKTPYLKERLLKQELPIGDSINGSPVIRLLTDAKGNVLHEVHVQMQEFAVCPKSTSDEVSNSEEILPDGSINSGNLLRHAMQNSGIVIETVKLEDLHKYEEVSSSEETKDINDVEENPDGTQCTQMEEHEATDGTTENVFQNHSCPHCNEIFPDIDELKVHIQGHQGFQSHKCAHCGKEFVKWHLLKKHLEVHFTERRYKCGECGKLYKTIAHVKGHLRVHSDDRPFPCSRCGKRYKTKSAQQVHFRTHMDDKPFACQFCSRSFREKGSLVRHTRHHTGEKPYKCFKCGRGFAEHGTLNRHLRTKSGCLLALKDAEEVLVSEENQSSDSMAETLVSDDPNTVLVEFSSVVADTQEYIIETSADEAIAGAAEITDRTRHKVDNQLMKVVQHIVNHANSGHQIIVQNLALGTDAGSIDVSDTITIATPESLTEQVALTLASAIEEGTVLTEAAMEAEEGTLTLVASQDIEMLEQSGEFVLASQEGEVEVQTVIV</sequence>
<dbReference type="PROSITE" id="PS50157">
    <property type="entry name" value="ZINC_FINGER_C2H2_2"/>
    <property type="match status" value="9"/>
</dbReference>
<dbReference type="Gene3D" id="3.30.160.60">
    <property type="entry name" value="Classic Zinc Finger"/>
    <property type="match status" value="8"/>
</dbReference>
<keyword evidence="12" id="KW-0677">Repeat</keyword>
<evidence type="ECO:0000256" key="22">
    <source>
        <dbReference type="ARBA" id="ARBA00067631"/>
    </source>
</evidence>
<dbReference type="GO" id="GO:0003677">
    <property type="term" value="F:DNA binding"/>
    <property type="evidence" value="ECO:0007669"/>
    <property type="project" value="UniProtKB-KW"/>
</dbReference>
<evidence type="ECO:0000256" key="11">
    <source>
        <dbReference type="ARBA" id="ARBA00022723"/>
    </source>
</evidence>
<keyword evidence="6" id="KW-0963">Cytoplasm</keyword>
<evidence type="ECO:0000256" key="1">
    <source>
        <dbReference type="ARBA" id="ARBA00000900"/>
    </source>
</evidence>
<feature type="domain" description="C2H2-type" evidence="28">
    <location>
        <begin position="519"/>
        <end position="543"/>
    </location>
</feature>
<evidence type="ECO:0000256" key="13">
    <source>
        <dbReference type="ARBA" id="ARBA00022771"/>
    </source>
</evidence>
<dbReference type="PANTHER" id="PTHR24394:SF29">
    <property type="entry name" value="MYONEURIN"/>
    <property type="match status" value="1"/>
</dbReference>
<keyword evidence="16" id="KW-0862">Zinc</keyword>
<dbReference type="EC" id="2.3.2.27" evidence="5"/>
<dbReference type="GO" id="GO:0000981">
    <property type="term" value="F:DNA-binding transcription factor activity, RNA polymerase II-specific"/>
    <property type="evidence" value="ECO:0007669"/>
    <property type="project" value="TreeGrafter"/>
</dbReference>
<feature type="domain" description="C2H2-type" evidence="28">
    <location>
        <begin position="154"/>
        <end position="181"/>
    </location>
</feature>
<evidence type="ECO:0000256" key="12">
    <source>
        <dbReference type="ARBA" id="ARBA00022737"/>
    </source>
</evidence>
<evidence type="ECO:0000256" key="4">
    <source>
        <dbReference type="ARBA" id="ARBA00004906"/>
    </source>
</evidence>
<evidence type="ECO:0000259" key="28">
    <source>
        <dbReference type="PROSITE" id="PS50157"/>
    </source>
</evidence>
<keyword evidence="21" id="KW-0131">Cell cycle</keyword>
<keyword evidence="13 26" id="KW-0863">Zinc-finger</keyword>
<feature type="domain" description="C2H2-type" evidence="28">
    <location>
        <begin position="491"/>
        <end position="518"/>
    </location>
</feature>
<keyword evidence="17" id="KW-0805">Transcription regulation</keyword>
<dbReference type="SMART" id="SM00355">
    <property type="entry name" value="ZnF_C2H2"/>
    <property type="match status" value="10"/>
</dbReference>
<name>A0AAV7LWS0_PLEWA</name>
<gene>
    <name evidence="29" type="ORF">NDU88_001140</name>
</gene>
<feature type="compositionally biased region" description="Basic and acidic residues" evidence="27">
    <location>
        <begin position="338"/>
        <end position="348"/>
    </location>
</feature>
<dbReference type="GO" id="GO:0005737">
    <property type="term" value="C:cytoplasm"/>
    <property type="evidence" value="ECO:0007669"/>
    <property type="project" value="UniProtKB-SubCell"/>
</dbReference>
<dbReference type="FunFam" id="3.30.160.60:FF:002233">
    <property type="entry name" value="transcription factor E4F1 isoform X1"/>
    <property type="match status" value="1"/>
</dbReference>
<keyword evidence="18" id="KW-0238">DNA-binding</keyword>
<evidence type="ECO:0000256" key="3">
    <source>
        <dbReference type="ARBA" id="ARBA00004642"/>
    </source>
</evidence>
<feature type="domain" description="C2H2-type" evidence="28">
    <location>
        <begin position="379"/>
        <end position="406"/>
    </location>
</feature>
<evidence type="ECO:0000256" key="14">
    <source>
        <dbReference type="ARBA" id="ARBA00022776"/>
    </source>
</evidence>
<keyword evidence="19" id="KW-0804">Transcription</keyword>
<dbReference type="Proteomes" id="UP001066276">
    <property type="component" value="Chromosome 10"/>
</dbReference>
<keyword evidence="30" id="KW-1185">Reference proteome</keyword>
<keyword evidence="15" id="KW-0833">Ubl conjugation pathway</keyword>
<comment type="caution">
    <text evidence="29">The sequence shown here is derived from an EMBL/GenBank/DDBJ whole genome shotgun (WGS) entry which is preliminary data.</text>
</comment>
<feature type="region of interest" description="Disordered" evidence="27">
    <location>
        <begin position="338"/>
        <end position="371"/>
    </location>
</feature>
<dbReference type="FunFam" id="3.30.160.60:FF:001557">
    <property type="entry name" value="Transcription factor E4F1"/>
    <property type="match status" value="1"/>
</dbReference>
<evidence type="ECO:0000256" key="24">
    <source>
        <dbReference type="ARBA" id="ARBA00076827"/>
    </source>
</evidence>
<dbReference type="SUPFAM" id="SSF57667">
    <property type="entry name" value="beta-beta-alpha zinc fingers"/>
    <property type="match status" value="5"/>
</dbReference>
<evidence type="ECO:0000256" key="23">
    <source>
        <dbReference type="ARBA" id="ARBA00075006"/>
    </source>
</evidence>
<evidence type="ECO:0000256" key="21">
    <source>
        <dbReference type="ARBA" id="ARBA00023306"/>
    </source>
</evidence>
<dbReference type="Pfam" id="PF00096">
    <property type="entry name" value="zf-C2H2"/>
    <property type="match status" value="7"/>
</dbReference>
<feature type="domain" description="C2H2-type" evidence="28">
    <location>
        <begin position="435"/>
        <end position="462"/>
    </location>
</feature>
<dbReference type="GO" id="GO:0005654">
    <property type="term" value="C:nucleoplasm"/>
    <property type="evidence" value="ECO:0007669"/>
    <property type="project" value="UniProtKB-SubCell"/>
</dbReference>